<dbReference type="Proteomes" id="UP000046392">
    <property type="component" value="Unplaced"/>
</dbReference>
<dbReference type="AlphaFoldDB" id="A0A0N5BD78"/>
<evidence type="ECO:0000313" key="10">
    <source>
        <dbReference type="Proteomes" id="UP000046392"/>
    </source>
</evidence>
<keyword evidence="7" id="KW-0496">Mitochondrion</keyword>
<keyword evidence="8 9" id="KW-0472">Membrane</keyword>
<keyword evidence="5" id="KW-0999">Mitochondrion inner membrane</keyword>
<keyword evidence="10" id="KW-1185">Reference proteome</keyword>
<dbReference type="PANTHER" id="PTHR13603:SF1">
    <property type="entry name" value="TRANSMEMBRANE PROTEIN 186"/>
    <property type="match status" value="1"/>
</dbReference>
<dbReference type="PANTHER" id="PTHR13603">
    <property type="entry name" value="TRANSMEMBRANE PROTEIN 186"/>
    <property type="match status" value="1"/>
</dbReference>
<dbReference type="WBParaSite" id="SPAL_0000396800.1">
    <property type="protein sequence ID" value="SPAL_0000396800.1"/>
    <property type="gene ID" value="SPAL_0000396800"/>
</dbReference>
<evidence type="ECO:0000313" key="11">
    <source>
        <dbReference type="WBParaSite" id="SPAL_0000396800.1"/>
    </source>
</evidence>
<feature type="transmembrane region" description="Helical" evidence="9">
    <location>
        <begin position="152"/>
        <end position="173"/>
    </location>
</feature>
<name>A0A0N5BD78_STREA</name>
<evidence type="ECO:0000256" key="2">
    <source>
        <dbReference type="ARBA" id="ARBA00007020"/>
    </source>
</evidence>
<evidence type="ECO:0000256" key="6">
    <source>
        <dbReference type="ARBA" id="ARBA00022989"/>
    </source>
</evidence>
<proteinExistence type="inferred from homology"/>
<evidence type="ECO:0000256" key="9">
    <source>
        <dbReference type="SAM" id="Phobius"/>
    </source>
</evidence>
<evidence type="ECO:0000256" key="3">
    <source>
        <dbReference type="ARBA" id="ARBA00014604"/>
    </source>
</evidence>
<dbReference type="InterPro" id="IPR026571">
    <property type="entry name" value="Tmem186"/>
</dbReference>
<keyword evidence="4 9" id="KW-0812">Transmembrane</keyword>
<protein>
    <recommendedName>
        <fullName evidence="3">Transmembrane protein 186</fullName>
    </recommendedName>
</protein>
<keyword evidence="6 9" id="KW-1133">Transmembrane helix</keyword>
<evidence type="ECO:0000256" key="1">
    <source>
        <dbReference type="ARBA" id="ARBA00004448"/>
    </source>
</evidence>
<accession>A0A0N5BD78</accession>
<reference evidence="11" key="1">
    <citation type="submission" date="2017-02" db="UniProtKB">
        <authorList>
            <consortium name="WormBaseParasite"/>
        </authorList>
    </citation>
    <scope>IDENTIFICATION</scope>
</reference>
<comment type="subcellular location">
    <subcellularLocation>
        <location evidence="1">Mitochondrion inner membrane</location>
        <topology evidence="1">Multi-pass membrane protein</topology>
    </subcellularLocation>
</comment>
<dbReference type="STRING" id="174720.A0A0N5BD78"/>
<sequence length="269" mass="30894">MLTWMAARQASLEALSRQQGVVQNNYRNNIYRGERNAAMLRKKKGAGDTVLNFRKQNSPKKQNPYEKSEILNRIGGTCIRKIHTTSKMNKKEISNLKEMVDDLNFTPVYRFNGIWVGAFLAKAKLAQTVVSLFLIPYATYKLYIGTYNFENFMIVTLIGILAPILLFAFARFYSRIIGVISMSECNEYIRVGYLSFFGTRQNRYIKVDDVVPLNETTSTKSKHMIVPLYQNSRKDYLYLATKGVEIVDEERASKLFGGLKIFNADKKIN</sequence>
<comment type="similarity">
    <text evidence="2">Belongs to the TMEM186 family.</text>
</comment>
<evidence type="ECO:0000256" key="5">
    <source>
        <dbReference type="ARBA" id="ARBA00022792"/>
    </source>
</evidence>
<organism evidence="10 11">
    <name type="scientific">Strongyloides papillosus</name>
    <name type="common">Intestinal threadworm</name>
    <dbReference type="NCBI Taxonomy" id="174720"/>
    <lineage>
        <taxon>Eukaryota</taxon>
        <taxon>Metazoa</taxon>
        <taxon>Ecdysozoa</taxon>
        <taxon>Nematoda</taxon>
        <taxon>Chromadorea</taxon>
        <taxon>Rhabditida</taxon>
        <taxon>Tylenchina</taxon>
        <taxon>Panagrolaimomorpha</taxon>
        <taxon>Strongyloidoidea</taxon>
        <taxon>Strongyloididae</taxon>
        <taxon>Strongyloides</taxon>
    </lineage>
</organism>
<dbReference type="GO" id="GO:0005743">
    <property type="term" value="C:mitochondrial inner membrane"/>
    <property type="evidence" value="ECO:0007669"/>
    <property type="project" value="UniProtKB-SubCell"/>
</dbReference>
<evidence type="ECO:0000256" key="8">
    <source>
        <dbReference type="ARBA" id="ARBA00023136"/>
    </source>
</evidence>
<evidence type="ECO:0000256" key="7">
    <source>
        <dbReference type="ARBA" id="ARBA00023128"/>
    </source>
</evidence>
<evidence type="ECO:0000256" key="4">
    <source>
        <dbReference type="ARBA" id="ARBA00022692"/>
    </source>
</evidence>
<feature type="transmembrane region" description="Helical" evidence="9">
    <location>
        <begin position="119"/>
        <end position="140"/>
    </location>
</feature>